<evidence type="ECO:0000313" key="2">
    <source>
        <dbReference type="Proteomes" id="UP000014408"/>
    </source>
</evidence>
<dbReference type="RefSeq" id="WP_016458449.1">
    <property type="nucleotide sequence ID" value="NZ_KE150447.1"/>
</dbReference>
<dbReference type="PATRIC" id="fig|1125779.3.peg.1662"/>
<dbReference type="HOGENOM" id="CLU_1640924_0_0_11"/>
<evidence type="ECO:0000313" key="1">
    <source>
        <dbReference type="EMBL" id="EPD68523.1"/>
    </source>
</evidence>
<sequence length="161" mass="17899">MVTIGGNNRELWIRHACVAGASLWFKGNPPFSSDKRHMFFVLGTLGTDKIVLVNATSQVHKRLHNLDATLRMFGVAATDVTVRLPAGSHPFITKDTVIDCSRPFILTRHDLAAGEDFSLLSNPPSEEFFVPLLHAWAASPFAQPAYLEEIRGQWARRGIVF</sequence>
<dbReference type="EMBL" id="ATBY01000015">
    <property type="protein sequence ID" value="EPD68523.1"/>
    <property type="molecule type" value="Genomic_DNA"/>
</dbReference>
<dbReference type="AlphaFoldDB" id="S2YVY2"/>
<dbReference type="STRING" id="1125779.HMPREF1219_01704"/>
<protein>
    <submittedName>
        <fullName evidence="1">Uncharacterized protein</fullName>
    </submittedName>
</protein>
<proteinExistence type="predicted"/>
<name>S2YVY2_9CORY</name>
<dbReference type="Proteomes" id="UP000014408">
    <property type="component" value="Unassembled WGS sequence"/>
</dbReference>
<accession>S2YVY2</accession>
<comment type="caution">
    <text evidence="1">The sequence shown here is derived from an EMBL/GenBank/DDBJ whole genome shotgun (WGS) entry which is preliminary data.</text>
</comment>
<organism evidence="1 2">
    <name type="scientific">Corynebacterium pyruviciproducens ATCC BAA-1742</name>
    <dbReference type="NCBI Taxonomy" id="1125779"/>
    <lineage>
        <taxon>Bacteria</taxon>
        <taxon>Bacillati</taxon>
        <taxon>Actinomycetota</taxon>
        <taxon>Actinomycetes</taxon>
        <taxon>Mycobacteriales</taxon>
        <taxon>Corynebacteriaceae</taxon>
        <taxon>Corynebacterium</taxon>
    </lineage>
</organism>
<reference evidence="1 2" key="1">
    <citation type="submission" date="2013-05" db="EMBL/GenBank/DDBJ databases">
        <title>The Genome Sequence of Corynebacterium pyruviciproducens 1773O (ATCC BAA-1742).</title>
        <authorList>
            <consortium name="The Broad Institute Genomics Platform"/>
            <person name="Earl A."/>
            <person name="Ward D."/>
            <person name="Feldgarden M."/>
            <person name="Gevers D."/>
            <person name="Tong J."/>
            <person name="Walker B."/>
            <person name="Young S."/>
            <person name="Zeng Q."/>
            <person name="Gargeya S."/>
            <person name="Fitzgerald M."/>
            <person name="Haas B."/>
            <person name="Abouelleil A."/>
            <person name="Allen A.W."/>
            <person name="Alvarado L."/>
            <person name="Arachchi H.M."/>
            <person name="Berlin A.M."/>
            <person name="Chapman S.B."/>
            <person name="Gainer-Dewar J."/>
            <person name="Goldberg J."/>
            <person name="Griggs A."/>
            <person name="Gujja S."/>
            <person name="Hansen M."/>
            <person name="Howarth C."/>
            <person name="Imamovic A."/>
            <person name="Ireland A."/>
            <person name="Larimer J."/>
            <person name="McCowan C."/>
            <person name="Murphy C."/>
            <person name="Pearson M."/>
            <person name="Poon T.W."/>
            <person name="Priest M."/>
            <person name="Roberts A."/>
            <person name="Saif S."/>
            <person name="Shea T."/>
            <person name="Sisk P."/>
            <person name="Sykes S."/>
            <person name="Wortman J."/>
            <person name="Nusbaum C."/>
            <person name="Birren B."/>
        </authorList>
    </citation>
    <scope>NUCLEOTIDE SEQUENCE [LARGE SCALE GENOMIC DNA]</scope>
    <source>
        <strain evidence="1 2">ATCC BAA-1742</strain>
    </source>
</reference>
<gene>
    <name evidence="1" type="ORF">HMPREF1219_01704</name>
</gene>
<keyword evidence="2" id="KW-1185">Reference proteome</keyword>